<dbReference type="EMBL" id="NTZF01000003">
    <property type="protein sequence ID" value="PES99175.1"/>
    <property type="molecule type" value="Genomic_DNA"/>
</dbReference>
<comment type="caution">
    <text evidence="2">The sequence shown here is derived from an EMBL/GenBank/DDBJ whole genome shotgun (WGS) entry which is preliminary data.</text>
</comment>
<proteinExistence type="predicted"/>
<protein>
    <submittedName>
        <fullName evidence="2">Uncharacterized protein</fullName>
    </submittedName>
</protein>
<dbReference type="AlphaFoldDB" id="A0A2A8LV61"/>
<accession>A0A2A8LV61</accession>
<evidence type="ECO:0000313" key="3">
    <source>
        <dbReference type="Proteomes" id="UP000220900"/>
    </source>
</evidence>
<feature type="region of interest" description="Disordered" evidence="1">
    <location>
        <begin position="1"/>
        <end position="20"/>
    </location>
</feature>
<dbReference type="Proteomes" id="UP000220900">
    <property type="component" value="Unassembled WGS sequence"/>
</dbReference>
<organism evidence="2 3">
    <name type="scientific">Bacillus cereus</name>
    <dbReference type="NCBI Taxonomy" id="1396"/>
    <lineage>
        <taxon>Bacteria</taxon>
        <taxon>Bacillati</taxon>
        <taxon>Bacillota</taxon>
        <taxon>Bacilli</taxon>
        <taxon>Bacillales</taxon>
        <taxon>Bacillaceae</taxon>
        <taxon>Bacillus</taxon>
        <taxon>Bacillus cereus group</taxon>
    </lineage>
</organism>
<gene>
    <name evidence="2" type="ORF">CN491_02480</name>
</gene>
<evidence type="ECO:0000256" key="1">
    <source>
        <dbReference type="SAM" id="MobiDB-lite"/>
    </source>
</evidence>
<sequence length="71" mass="8417">MVLPHHHQTKKSEYPKAKKLSSPGEIVHFFVFGHNKILKLMDVWRYPMSINSRNFNTSKYQKVLFVSNKLD</sequence>
<name>A0A2A8LV61_BACCE</name>
<evidence type="ECO:0000313" key="2">
    <source>
        <dbReference type="EMBL" id="PES99175.1"/>
    </source>
</evidence>
<reference evidence="2 3" key="1">
    <citation type="submission" date="2017-09" db="EMBL/GenBank/DDBJ databases">
        <title>Large-scale bioinformatics analysis of Bacillus genomes uncovers conserved roles of natural products in bacterial physiology.</title>
        <authorList>
            <consortium name="Agbiome Team Llc"/>
            <person name="Bleich R.M."/>
            <person name="Grubbs K.J."/>
            <person name="Santa Maria K.C."/>
            <person name="Allen S.E."/>
            <person name="Farag S."/>
            <person name="Shank E.A."/>
            <person name="Bowers A."/>
        </authorList>
    </citation>
    <scope>NUCLEOTIDE SEQUENCE [LARGE SCALE GENOMIC DNA]</scope>
    <source>
        <strain evidence="2 3">AFS002368</strain>
    </source>
</reference>